<reference evidence="2" key="5">
    <citation type="submission" date="2025-09" db="UniProtKB">
        <authorList>
            <consortium name="Ensembl"/>
        </authorList>
    </citation>
    <scope>IDENTIFICATION</scope>
</reference>
<dbReference type="PANTHER" id="PTHR15511:SF2">
    <property type="entry name" value="TUMOR NECROSIS FACTOR RECEPTOR SUPERFAMILY MEMBER 13B"/>
    <property type="match status" value="1"/>
</dbReference>
<dbReference type="STRING" id="7868.ENSCMIP00000011160"/>
<dbReference type="Gene3D" id="4.10.1290.10">
    <property type="entry name" value="Tumor necrosis factor receptor superfamily"/>
    <property type="match status" value="1"/>
</dbReference>
<protein>
    <recommendedName>
        <fullName evidence="1">TACI cysteine-rich domain-containing protein</fullName>
    </recommendedName>
</protein>
<dbReference type="GO" id="GO:0001782">
    <property type="term" value="P:B cell homeostasis"/>
    <property type="evidence" value="ECO:0007669"/>
    <property type="project" value="TreeGrafter"/>
</dbReference>
<evidence type="ECO:0000313" key="3">
    <source>
        <dbReference type="Proteomes" id="UP000314986"/>
    </source>
</evidence>
<dbReference type="PANTHER" id="PTHR15511">
    <property type="entry name" value="TUMOR NECROSIS FACTOR RECEPTOR SUPERFAMILY MEMBER 13B"/>
    <property type="match status" value="1"/>
</dbReference>
<dbReference type="InterPro" id="IPR015384">
    <property type="entry name" value="TACI_Cys-rich-dom"/>
</dbReference>
<dbReference type="SUPFAM" id="SSF57586">
    <property type="entry name" value="TNF receptor-like"/>
    <property type="match status" value="1"/>
</dbReference>
<dbReference type="Ensembl" id="ENSCMIT00000011439.1">
    <property type="protein sequence ID" value="ENSCMIP00000011160.1"/>
    <property type="gene ID" value="ENSCMIG00000005819.1"/>
</dbReference>
<feature type="domain" description="TACI cysteine-rich" evidence="1">
    <location>
        <begin position="61"/>
        <end position="97"/>
    </location>
</feature>
<reference evidence="3" key="3">
    <citation type="journal article" date="2014" name="Nature">
        <title>Elephant shark genome provides unique insights into gnathostome evolution.</title>
        <authorList>
            <consortium name="International Elephant Shark Genome Sequencing Consortium"/>
            <person name="Venkatesh B."/>
            <person name="Lee A.P."/>
            <person name="Ravi V."/>
            <person name="Maurya A.K."/>
            <person name="Lian M.M."/>
            <person name="Swann J.B."/>
            <person name="Ohta Y."/>
            <person name="Flajnik M.F."/>
            <person name="Sutoh Y."/>
            <person name="Kasahara M."/>
            <person name="Hoon S."/>
            <person name="Gangu V."/>
            <person name="Roy S.W."/>
            <person name="Irimia M."/>
            <person name="Korzh V."/>
            <person name="Kondrychyn I."/>
            <person name="Lim Z.W."/>
            <person name="Tay B.H."/>
            <person name="Tohari S."/>
            <person name="Kong K.W."/>
            <person name="Ho S."/>
            <person name="Lorente-Galdos B."/>
            <person name="Quilez J."/>
            <person name="Marques-Bonet T."/>
            <person name="Raney B.J."/>
            <person name="Ingham P.W."/>
            <person name="Tay A."/>
            <person name="Hillier L.W."/>
            <person name="Minx P."/>
            <person name="Boehm T."/>
            <person name="Wilson R.K."/>
            <person name="Brenner S."/>
            <person name="Warren W.C."/>
        </authorList>
    </citation>
    <scope>NUCLEOTIDE SEQUENCE [LARGE SCALE GENOMIC DNA]</scope>
</reference>
<dbReference type="GO" id="GO:0005886">
    <property type="term" value="C:plasma membrane"/>
    <property type="evidence" value="ECO:0007669"/>
    <property type="project" value="InterPro"/>
</dbReference>
<dbReference type="Proteomes" id="UP000314986">
    <property type="component" value="Unassembled WGS sequence"/>
</dbReference>
<dbReference type="GO" id="GO:0030889">
    <property type="term" value="P:negative regulation of B cell proliferation"/>
    <property type="evidence" value="ECO:0007669"/>
    <property type="project" value="TreeGrafter"/>
</dbReference>
<reference evidence="3" key="2">
    <citation type="journal article" date="2007" name="PLoS Biol.">
        <title>Survey sequencing and comparative analysis of the elephant shark (Callorhinchus milii) genome.</title>
        <authorList>
            <person name="Venkatesh B."/>
            <person name="Kirkness E.F."/>
            <person name="Loh Y.H."/>
            <person name="Halpern A.L."/>
            <person name="Lee A.P."/>
            <person name="Johnson J."/>
            <person name="Dandona N."/>
            <person name="Viswanathan L.D."/>
            <person name="Tay A."/>
            <person name="Venter J.C."/>
            <person name="Strausberg R.L."/>
            <person name="Brenner S."/>
        </authorList>
    </citation>
    <scope>NUCLEOTIDE SEQUENCE [LARGE SCALE GENOMIC DNA]</scope>
</reference>
<dbReference type="AlphaFoldDB" id="A0A4W3H729"/>
<dbReference type="InterPro" id="IPR022317">
    <property type="entry name" value="TNFR_13B"/>
</dbReference>
<proteinExistence type="predicted"/>
<sequence length="133" mass="14817">MSEMLRKFPYSTCLCLTSKWLSIDWRIAFLGLIIPSKNNNVVTQSTTICGTLLCAIGCRVSCKDASQSYWDKLLRKCVKCSDVCGQHPQQCSNICQGSMLFVIDNLIVVLYKSKLIVNLKTLIIGGQLLGSYL</sequence>
<evidence type="ECO:0000259" key="1">
    <source>
        <dbReference type="Pfam" id="PF09305"/>
    </source>
</evidence>
<accession>A0A4W3H729</accession>
<reference evidence="3" key="1">
    <citation type="journal article" date="2006" name="Science">
        <title>Ancient noncoding elements conserved in the human genome.</title>
        <authorList>
            <person name="Venkatesh B."/>
            <person name="Kirkness E.F."/>
            <person name="Loh Y.H."/>
            <person name="Halpern A.L."/>
            <person name="Lee A.P."/>
            <person name="Johnson J."/>
            <person name="Dandona N."/>
            <person name="Viswanathan L.D."/>
            <person name="Tay A."/>
            <person name="Venter J.C."/>
            <person name="Strausberg R.L."/>
            <person name="Brenner S."/>
        </authorList>
    </citation>
    <scope>NUCLEOTIDE SEQUENCE [LARGE SCALE GENOMIC DNA]</scope>
</reference>
<name>A0A4W3H729_CALMI</name>
<dbReference type="InParanoid" id="A0A4W3H729"/>
<dbReference type="Pfam" id="PF09305">
    <property type="entry name" value="TACI-CRD2"/>
    <property type="match status" value="1"/>
</dbReference>
<reference evidence="2" key="4">
    <citation type="submission" date="2025-08" db="UniProtKB">
        <authorList>
            <consortium name="Ensembl"/>
        </authorList>
    </citation>
    <scope>IDENTIFICATION</scope>
</reference>
<dbReference type="GO" id="GO:0002244">
    <property type="term" value="P:hematopoietic progenitor cell differentiation"/>
    <property type="evidence" value="ECO:0007669"/>
    <property type="project" value="TreeGrafter"/>
</dbReference>
<evidence type="ECO:0000313" key="2">
    <source>
        <dbReference type="Ensembl" id="ENSCMIP00000011160.1"/>
    </source>
</evidence>
<keyword evidence="3" id="KW-1185">Reference proteome</keyword>
<organism evidence="2 3">
    <name type="scientific">Callorhinchus milii</name>
    <name type="common">Ghost shark</name>
    <dbReference type="NCBI Taxonomy" id="7868"/>
    <lineage>
        <taxon>Eukaryota</taxon>
        <taxon>Metazoa</taxon>
        <taxon>Chordata</taxon>
        <taxon>Craniata</taxon>
        <taxon>Vertebrata</taxon>
        <taxon>Chondrichthyes</taxon>
        <taxon>Holocephali</taxon>
        <taxon>Chimaeriformes</taxon>
        <taxon>Callorhinchidae</taxon>
        <taxon>Callorhinchus</taxon>
    </lineage>
</organism>